<evidence type="ECO:0008006" key="4">
    <source>
        <dbReference type="Google" id="ProtNLM"/>
    </source>
</evidence>
<evidence type="ECO:0000313" key="2">
    <source>
        <dbReference type="EMBL" id="RUL59103.1"/>
    </source>
</evidence>
<evidence type="ECO:0000256" key="1">
    <source>
        <dbReference type="SAM" id="Phobius"/>
    </source>
</evidence>
<dbReference type="Proteomes" id="UP000278983">
    <property type="component" value="Unassembled WGS sequence"/>
</dbReference>
<feature type="transmembrane region" description="Helical" evidence="1">
    <location>
        <begin position="52"/>
        <end position="74"/>
    </location>
</feature>
<dbReference type="Pfam" id="PF20599">
    <property type="entry name" value="DUF6796"/>
    <property type="match status" value="1"/>
</dbReference>
<feature type="transmembrane region" description="Helical" evidence="1">
    <location>
        <begin position="182"/>
        <end position="207"/>
    </location>
</feature>
<sequence>MDKKLRLTGYAGITGSLLMYIGDMLLYFTTQPIPDREKDLLLSMGTVPLERLVAGGIIGPLAAVLYIIGFYHLFIRVKKERRKTACCMLASLSVSIIVGGAYHAFFPAFGIVSSQGHPEIIDHLLSYTGWLGGFSFFLMGIGWLLFSVLVLQKQTSFPHWTVIVTPLITLWLNFLWKMLPQPFLLLIAGGWNNLVHTLIFAVSLLTLNKCMKRQ</sequence>
<feature type="transmembrane region" description="Helical" evidence="1">
    <location>
        <begin position="7"/>
        <end position="28"/>
    </location>
</feature>
<comment type="caution">
    <text evidence="2">The sequence shown here is derived from an EMBL/GenBank/DDBJ whole genome shotgun (WGS) entry which is preliminary data.</text>
</comment>
<proteinExistence type="predicted"/>
<dbReference type="InterPro" id="IPR046475">
    <property type="entry name" value="DUF6796"/>
</dbReference>
<name>A0A3S0RAC0_9BACT</name>
<keyword evidence="3" id="KW-1185">Reference proteome</keyword>
<organism evidence="2 3">
    <name type="scientific">Prevotella koreensis</name>
    <dbReference type="NCBI Taxonomy" id="2490854"/>
    <lineage>
        <taxon>Bacteria</taxon>
        <taxon>Pseudomonadati</taxon>
        <taxon>Bacteroidota</taxon>
        <taxon>Bacteroidia</taxon>
        <taxon>Bacteroidales</taxon>
        <taxon>Prevotellaceae</taxon>
        <taxon>Prevotella</taxon>
    </lineage>
</organism>
<dbReference type="AlphaFoldDB" id="A0A3S0RAC0"/>
<reference evidence="2 3" key="1">
    <citation type="submission" date="2018-12" db="EMBL/GenBank/DDBJ databases">
        <title>Genome sequencing of Prevotella sp. KCOM 3155 (= JS262).</title>
        <authorList>
            <person name="Kook J.-K."/>
            <person name="Park S.-N."/>
            <person name="Lim Y.K."/>
        </authorList>
    </citation>
    <scope>NUCLEOTIDE SEQUENCE [LARGE SCALE GENOMIC DNA]</scope>
    <source>
        <strain evidence="2 3">KCOM 3155</strain>
    </source>
</reference>
<protein>
    <recommendedName>
        <fullName evidence="4">DUF998 domain-containing protein</fullName>
    </recommendedName>
</protein>
<gene>
    <name evidence="2" type="ORF">EHV08_04510</name>
</gene>
<keyword evidence="1" id="KW-0812">Transmembrane</keyword>
<keyword evidence="1" id="KW-1133">Transmembrane helix</keyword>
<feature type="transmembrane region" description="Helical" evidence="1">
    <location>
        <begin position="157"/>
        <end position="176"/>
    </location>
</feature>
<evidence type="ECO:0000313" key="3">
    <source>
        <dbReference type="Proteomes" id="UP000278983"/>
    </source>
</evidence>
<keyword evidence="1" id="KW-0472">Membrane</keyword>
<accession>A0A3S0RAC0</accession>
<feature type="transmembrane region" description="Helical" evidence="1">
    <location>
        <begin position="129"/>
        <end position="150"/>
    </location>
</feature>
<dbReference type="EMBL" id="RYYU01000001">
    <property type="protein sequence ID" value="RUL59103.1"/>
    <property type="molecule type" value="Genomic_DNA"/>
</dbReference>
<dbReference type="RefSeq" id="WP_126678273.1">
    <property type="nucleotide sequence ID" value="NZ_RYYU01000001.1"/>
</dbReference>
<feature type="transmembrane region" description="Helical" evidence="1">
    <location>
        <begin position="86"/>
        <end position="109"/>
    </location>
</feature>
<dbReference type="OrthoDB" id="5896707at2"/>